<dbReference type="InterPro" id="IPR002403">
    <property type="entry name" value="Cyt_P450_E_grp-IV"/>
</dbReference>
<dbReference type="InterPro" id="IPR053007">
    <property type="entry name" value="CYP450_monoxygenase_sec-met"/>
</dbReference>
<dbReference type="Gene3D" id="1.10.630.10">
    <property type="entry name" value="Cytochrome P450"/>
    <property type="match status" value="1"/>
</dbReference>
<dbReference type="EMBL" id="ML977313">
    <property type="protein sequence ID" value="KAF2120950.1"/>
    <property type="molecule type" value="Genomic_DNA"/>
</dbReference>
<dbReference type="SUPFAM" id="SSF48264">
    <property type="entry name" value="Cytochrome P450"/>
    <property type="match status" value="1"/>
</dbReference>
<accession>A0A6A5ZMP8</accession>
<gene>
    <name evidence="7" type="ORF">BDV96DRAFT_672095</name>
</gene>
<dbReference type="GO" id="GO:0005506">
    <property type="term" value="F:iron ion binding"/>
    <property type="evidence" value="ECO:0007669"/>
    <property type="project" value="InterPro"/>
</dbReference>
<keyword evidence="3 5" id="KW-0479">Metal-binding</keyword>
<keyword evidence="4 5" id="KW-0408">Iron</keyword>
<evidence type="ECO:0000256" key="1">
    <source>
        <dbReference type="ARBA" id="ARBA00001971"/>
    </source>
</evidence>
<dbReference type="Pfam" id="PF00067">
    <property type="entry name" value="p450"/>
    <property type="match status" value="1"/>
</dbReference>
<feature type="binding site" description="axial binding residue" evidence="5">
    <location>
        <position position="385"/>
    </location>
    <ligand>
        <name>heme</name>
        <dbReference type="ChEBI" id="CHEBI:30413"/>
    </ligand>
    <ligandPart>
        <name>Fe</name>
        <dbReference type="ChEBI" id="CHEBI:18248"/>
    </ligandPart>
</feature>
<dbReference type="CDD" id="cd11040">
    <property type="entry name" value="CYP7_CYP8-like"/>
    <property type="match status" value="1"/>
</dbReference>
<evidence type="ECO:0000256" key="2">
    <source>
        <dbReference type="ARBA" id="ARBA00010617"/>
    </source>
</evidence>
<dbReference type="InterPro" id="IPR017972">
    <property type="entry name" value="Cyt_P450_CS"/>
</dbReference>
<evidence type="ECO:0000313" key="8">
    <source>
        <dbReference type="Proteomes" id="UP000799770"/>
    </source>
</evidence>
<dbReference type="Proteomes" id="UP000799770">
    <property type="component" value="Unassembled WGS sequence"/>
</dbReference>
<dbReference type="GO" id="GO:0004497">
    <property type="term" value="F:monooxygenase activity"/>
    <property type="evidence" value="ECO:0007669"/>
    <property type="project" value="UniProtKB-KW"/>
</dbReference>
<feature type="non-terminal residue" evidence="7">
    <location>
        <position position="1"/>
    </location>
</feature>
<dbReference type="PROSITE" id="PS00086">
    <property type="entry name" value="CYTOCHROME_P450"/>
    <property type="match status" value="1"/>
</dbReference>
<evidence type="ECO:0000313" key="7">
    <source>
        <dbReference type="EMBL" id="KAF2120950.1"/>
    </source>
</evidence>
<dbReference type="InterPro" id="IPR001128">
    <property type="entry name" value="Cyt_P450"/>
</dbReference>
<keyword evidence="8" id="KW-1185">Reference proteome</keyword>
<dbReference type="InterPro" id="IPR036396">
    <property type="entry name" value="Cyt_P450_sf"/>
</dbReference>
<keyword evidence="6" id="KW-0560">Oxidoreductase</keyword>
<dbReference type="GO" id="GO:0016705">
    <property type="term" value="F:oxidoreductase activity, acting on paired donors, with incorporation or reduction of molecular oxygen"/>
    <property type="evidence" value="ECO:0007669"/>
    <property type="project" value="InterPro"/>
</dbReference>
<dbReference type="AlphaFoldDB" id="A0A6A5ZMP8"/>
<reference evidence="7" key="1">
    <citation type="journal article" date="2020" name="Stud. Mycol.">
        <title>101 Dothideomycetes genomes: a test case for predicting lifestyles and emergence of pathogens.</title>
        <authorList>
            <person name="Haridas S."/>
            <person name="Albert R."/>
            <person name="Binder M."/>
            <person name="Bloem J."/>
            <person name="Labutti K."/>
            <person name="Salamov A."/>
            <person name="Andreopoulos B."/>
            <person name="Baker S."/>
            <person name="Barry K."/>
            <person name="Bills G."/>
            <person name="Bluhm B."/>
            <person name="Cannon C."/>
            <person name="Castanera R."/>
            <person name="Culley D."/>
            <person name="Daum C."/>
            <person name="Ezra D."/>
            <person name="Gonzalez J."/>
            <person name="Henrissat B."/>
            <person name="Kuo A."/>
            <person name="Liang C."/>
            <person name="Lipzen A."/>
            <person name="Lutzoni F."/>
            <person name="Magnuson J."/>
            <person name="Mondo S."/>
            <person name="Nolan M."/>
            <person name="Ohm R."/>
            <person name="Pangilinan J."/>
            <person name="Park H.-J."/>
            <person name="Ramirez L."/>
            <person name="Alfaro M."/>
            <person name="Sun H."/>
            <person name="Tritt A."/>
            <person name="Yoshinaga Y."/>
            <person name="Zwiers L.-H."/>
            <person name="Turgeon B."/>
            <person name="Goodwin S."/>
            <person name="Spatafora J."/>
            <person name="Crous P."/>
            <person name="Grigoriev I."/>
        </authorList>
    </citation>
    <scope>NUCLEOTIDE SEQUENCE</scope>
    <source>
        <strain evidence="7">CBS 627.86</strain>
    </source>
</reference>
<comment type="similarity">
    <text evidence="2 6">Belongs to the cytochrome P450 family.</text>
</comment>
<keyword evidence="5 6" id="KW-0349">Heme</keyword>
<evidence type="ECO:0000256" key="5">
    <source>
        <dbReference type="PIRSR" id="PIRSR602403-1"/>
    </source>
</evidence>
<dbReference type="OrthoDB" id="1470350at2759"/>
<organism evidence="7 8">
    <name type="scientific">Lophiotrema nucula</name>
    <dbReference type="NCBI Taxonomy" id="690887"/>
    <lineage>
        <taxon>Eukaryota</taxon>
        <taxon>Fungi</taxon>
        <taxon>Dikarya</taxon>
        <taxon>Ascomycota</taxon>
        <taxon>Pezizomycotina</taxon>
        <taxon>Dothideomycetes</taxon>
        <taxon>Pleosporomycetidae</taxon>
        <taxon>Pleosporales</taxon>
        <taxon>Lophiotremataceae</taxon>
        <taxon>Lophiotrema</taxon>
    </lineage>
</organism>
<proteinExistence type="inferred from homology"/>
<name>A0A6A5ZMP8_9PLEO</name>
<sequence length="466" mass="51448">WFTHTRNKYSLPAHTLRLPGMRIYVLNKLSLIAAAQKQHHVLSFGPIMGQAIGKIAGTSNAANKNMTKDVLTDDGFLLGFNKAIYHTTAPGPSLDALTRRAASTFVDLIDGLKINTPRTCRVSLSAWTRSTILHGTTDAVYGTENPFHDPVVEAAWYAFEPGVTTIALRFIPSFATRTTRQAREVLVRSFTRYFSAGCPKEASDFMKARYNHIIRHQISNVQDIAKLEVAGAFSIITNSAPTAFWLLYHIFSDPAALEDCRLELALLVQEQDGVCYLDIESIKTSCPTLLSTFHEVMRHYGVAQSIRAVLEDHKLDNTHLLRKGSMIMMPATVQHFDPSVWGPDANDFHYKRLTKSIGDGAGYIFDSKASNRGAFRGFGGGLHLCPGRHFAINEILSLAALLILRCDIVPAGDGKWPAIRSDSLSSKGSAIIMPDHDLEVILCPRGSKKWTISSTVTQQFACLSTR</sequence>
<evidence type="ECO:0000256" key="4">
    <source>
        <dbReference type="ARBA" id="ARBA00023004"/>
    </source>
</evidence>
<dbReference type="PRINTS" id="PR00465">
    <property type="entry name" value="EP450IV"/>
</dbReference>
<dbReference type="PANTHER" id="PTHR47582">
    <property type="entry name" value="P450, PUTATIVE (EUROFUNG)-RELATED"/>
    <property type="match status" value="1"/>
</dbReference>
<protein>
    <submittedName>
        <fullName evidence="7">Putative 25-hydroxycholesterol 7-alpha-hydroxylase</fullName>
    </submittedName>
</protein>
<comment type="cofactor">
    <cofactor evidence="1 5">
        <name>heme</name>
        <dbReference type="ChEBI" id="CHEBI:30413"/>
    </cofactor>
</comment>
<evidence type="ECO:0000256" key="3">
    <source>
        <dbReference type="ARBA" id="ARBA00022723"/>
    </source>
</evidence>
<evidence type="ECO:0000256" key="6">
    <source>
        <dbReference type="RuleBase" id="RU000461"/>
    </source>
</evidence>
<dbReference type="GO" id="GO:0020037">
    <property type="term" value="F:heme binding"/>
    <property type="evidence" value="ECO:0007669"/>
    <property type="project" value="InterPro"/>
</dbReference>
<dbReference type="PANTHER" id="PTHR47582:SF1">
    <property type="entry name" value="P450, PUTATIVE (EUROFUNG)-RELATED"/>
    <property type="match status" value="1"/>
</dbReference>
<keyword evidence="6" id="KW-0503">Monooxygenase</keyword>